<evidence type="ECO:0000313" key="4">
    <source>
        <dbReference type="Proteomes" id="UP000241848"/>
    </source>
</evidence>
<gene>
    <name evidence="3" type="ORF">C7B45_08565</name>
</gene>
<dbReference type="InterPro" id="IPR040465">
    <property type="entry name" value="CtsR_N"/>
</dbReference>
<name>A0A2T2WIH9_9FIRM</name>
<evidence type="ECO:0000259" key="2">
    <source>
        <dbReference type="Pfam" id="PF17727"/>
    </source>
</evidence>
<dbReference type="InterPro" id="IPR041473">
    <property type="entry name" value="CtsR_C"/>
</dbReference>
<dbReference type="Gene3D" id="3.30.56.130">
    <property type="entry name" value="Transcriptional regulator CtsR, winged HTH domain"/>
    <property type="match status" value="1"/>
</dbReference>
<proteinExistence type="predicted"/>
<feature type="domain" description="CtsR C-terminal dimerization" evidence="2">
    <location>
        <begin position="81"/>
        <end position="144"/>
    </location>
</feature>
<organism evidence="3 4">
    <name type="scientific">Sulfobacillus acidophilus</name>
    <dbReference type="NCBI Taxonomy" id="53633"/>
    <lineage>
        <taxon>Bacteria</taxon>
        <taxon>Bacillati</taxon>
        <taxon>Bacillota</taxon>
        <taxon>Clostridia</taxon>
        <taxon>Eubacteriales</taxon>
        <taxon>Clostridiales Family XVII. Incertae Sedis</taxon>
        <taxon>Sulfobacillus</taxon>
    </lineage>
</organism>
<dbReference type="AlphaFoldDB" id="A0A2T2WIH9"/>
<dbReference type="Pfam" id="PF05848">
    <property type="entry name" value="CtsR"/>
    <property type="match status" value="1"/>
</dbReference>
<feature type="domain" description="CtsR N-terminal HTH" evidence="1">
    <location>
        <begin position="4"/>
        <end position="74"/>
    </location>
</feature>
<dbReference type="InterPro" id="IPR041902">
    <property type="entry name" value="CtsR_N_sf"/>
</dbReference>
<dbReference type="Pfam" id="PF17727">
    <property type="entry name" value="CtsR_C"/>
    <property type="match status" value="1"/>
</dbReference>
<evidence type="ECO:0000259" key="1">
    <source>
        <dbReference type="Pfam" id="PF05848"/>
    </source>
</evidence>
<evidence type="ECO:0000313" key="3">
    <source>
        <dbReference type="EMBL" id="PSR22043.1"/>
    </source>
</evidence>
<comment type="caution">
    <text evidence="3">The sequence shown here is derived from an EMBL/GenBank/DDBJ whole genome shotgun (WGS) entry which is preliminary data.</text>
</comment>
<protein>
    <submittedName>
        <fullName evidence="3">Transcriptional regulator</fullName>
    </submittedName>
</protein>
<dbReference type="EMBL" id="PXYV01000023">
    <property type="protein sequence ID" value="PSR22043.1"/>
    <property type="molecule type" value="Genomic_DNA"/>
</dbReference>
<accession>A0A2T2WIH9</accession>
<sequence>MARLADEIEAHIRRLLQNSPDGAIVIQRTEIAEHFDCVPSQISYVLMTRFTPDRGYVVEGRRGGGGNIRVLKLKVEQQELAALLQEVEDIDQARALGIIVRVLEDGLISEREANVMQAALKREVLQLDLPLRDQVRARLLKAMMTAAFEHKGGHLE</sequence>
<dbReference type="Proteomes" id="UP000241848">
    <property type="component" value="Unassembled WGS sequence"/>
</dbReference>
<dbReference type="Gene3D" id="1.10.1200.150">
    <property type="entry name" value="Transcriptional regulator CtsR, C-terminal domain"/>
    <property type="match status" value="1"/>
</dbReference>
<reference evidence="3 4" key="1">
    <citation type="journal article" date="2014" name="BMC Genomics">
        <title>Comparison of environmental and isolate Sulfobacillus genomes reveals diverse carbon, sulfur, nitrogen, and hydrogen metabolisms.</title>
        <authorList>
            <person name="Justice N.B."/>
            <person name="Norman A."/>
            <person name="Brown C.T."/>
            <person name="Singh A."/>
            <person name="Thomas B.C."/>
            <person name="Banfield J.F."/>
        </authorList>
    </citation>
    <scope>NUCLEOTIDE SEQUENCE [LARGE SCALE GENOMIC DNA]</scope>
    <source>
        <strain evidence="3">AMDSBA3</strain>
    </source>
</reference>
<dbReference type="InterPro" id="IPR041908">
    <property type="entry name" value="CtsR_C_sf"/>
</dbReference>